<comment type="caution">
    <text evidence="2">The sequence shown here is derived from an EMBL/GenBank/DDBJ whole genome shotgun (WGS) entry which is preliminary data.</text>
</comment>
<dbReference type="PANTHER" id="PTHR10334">
    <property type="entry name" value="CYSTEINE-RICH SECRETORY PROTEIN-RELATED"/>
    <property type="match status" value="1"/>
</dbReference>
<evidence type="ECO:0000259" key="1">
    <source>
        <dbReference type="SMART" id="SM00198"/>
    </source>
</evidence>
<sequence length="467" mass="52117">MSYHHDLGDEWVEPFQTLLRRPHVPLVHGSSDYRTERVSARWSGATQHVQGETWGPRYDHERGPQRPRGTVPQWMVDHGRCDHGCFLVSNKSSHWRQEFTSRGLGENILIGSGIGSSKAAKGAADAFYAKLPLWNFYHPKGIFSHFGPSVWKGSTQLGVGVANGKSGMCAIIKYYPPGNLPELWSNLENVKLPHIQEKARSIYDQQYKRSDMVVKLGSKGTMTMPKSPALLLSLAWLTMFCSNMGRKTLLLLTLIPFIAFLINPSDAAVLEYQTVGQNAHNSYRSDHETPPLTLNEKLNAVAIRCAEYYANERKTIDHSCPHKTPEMGENLFPARDARTQMRRLLNSQSSCGTRRSRTTAIQIQRKATSLLLDTLLNSCGELGFGIAFRNKRSEFIVSVALYTPPGNIQDLEDWKLYKENVLRPINGSRGADLVREDSGASGLANGGIIIVQMVCLAVAVSGTFNWF</sequence>
<feature type="domain" description="SCP" evidence="1">
    <location>
        <begin position="70"/>
        <end position="182"/>
    </location>
</feature>
<dbReference type="InterPro" id="IPR001283">
    <property type="entry name" value="CRISP-related"/>
</dbReference>
<evidence type="ECO:0000313" key="2">
    <source>
        <dbReference type="EMBL" id="ODM86943.1"/>
    </source>
</evidence>
<dbReference type="InterPro" id="IPR035940">
    <property type="entry name" value="CAP_sf"/>
</dbReference>
<dbReference type="OrthoDB" id="337038at2759"/>
<dbReference type="Pfam" id="PF00188">
    <property type="entry name" value="CAP"/>
    <property type="match status" value="1"/>
</dbReference>
<dbReference type="SMART" id="SM00198">
    <property type="entry name" value="SCP"/>
    <property type="match status" value="1"/>
</dbReference>
<gene>
    <name evidence="2" type="ORF">Ocin01_19738</name>
</gene>
<dbReference type="SUPFAM" id="SSF55797">
    <property type="entry name" value="PR-1-like"/>
    <property type="match status" value="2"/>
</dbReference>
<dbReference type="InterPro" id="IPR014044">
    <property type="entry name" value="CAP_dom"/>
</dbReference>
<organism evidence="2 3">
    <name type="scientific">Orchesella cincta</name>
    <name type="common">Springtail</name>
    <name type="synonym">Podura cincta</name>
    <dbReference type="NCBI Taxonomy" id="48709"/>
    <lineage>
        <taxon>Eukaryota</taxon>
        <taxon>Metazoa</taxon>
        <taxon>Ecdysozoa</taxon>
        <taxon>Arthropoda</taxon>
        <taxon>Hexapoda</taxon>
        <taxon>Collembola</taxon>
        <taxon>Entomobryomorpha</taxon>
        <taxon>Entomobryoidea</taxon>
        <taxon>Orchesellidae</taxon>
        <taxon>Orchesellinae</taxon>
        <taxon>Orchesella</taxon>
    </lineage>
</organism>
<dbReference type="STRING" id="48709.A0A1D2M1V1"/>
<keyword evidence="3" id="KW-1185">Reference proteome</keyword>
<protein>
    <submittedName>
        <fullName evidence="2">Golgi-associated plant pathogenesis-related protein 1</fullName>
    </submittedName>
</protein>
<name>A0A1D2M1V1_ORCCI</name>
<dbReference type="Gene3D" id="3.40.33.10">
    <property type="entry name" value="CAP"/>
    <property type="match status" value="2"/>
</dbReference>
<evidence type="ECO:0000313" key="3">
    <source>
        <dbReference type="Proteomes" id="UP000094527"/>
    </source>
</evidence>
<proteinExistence type="predicted"/>
<dbReference type="EMBL" id="LJIJ01006690">
    <property type="protein sequence ID" value="ODM86943.1"/>
    <property type="molecule type" value="Genomic_DNA"/>
</dbReference>
<dbReference type="AlphaFoldDB" id="A0A1D2M1V1"/>
<dbReference type="Proteomes" id="UP000094527">
    <property type="component" value="Unassembled WGS sequence"/>
</dbReference>
<reference evidence="2 3" key="1">
    <citation type="journal article" date="2016" name="Genome Biol. Evol.">
        <title>Gene Family Evolution Reflects Adaptation to Soil Environmental Stressors in the Genome of the Collembolan Orchesella cincta.</title>
        <authorList>
            <person name="Faddeeva-Vakhrusheva A."/>
            <person name="Derks M.F."/>
            <person name="Anvar S.Y."/>
            <person name="Agamennone V."/>
            <person name="Suring W."/>
            <person name="Smit S."/>
            <person name="van Straalen N.M."/>
            <person name="Roelofs D."/>
        </authorList>
    </citation>
    <scope>NUCLEOTIDE SEQUENCE [LARGE SCALE GENOMIC DNA]</scope>
    <source>
        <tissue evidence="2">Mixed pool</tissue>
    </source>
</reference>
<accession>A0A1D2M1V1</accession>